<protein>
    <submittedName>
        <fullName evidence="1">Uncharacterized protein</fullName>
    </submittedName>
</protein>
<gene>
    <name evidence="1" type="ORF">Pint_26394</name>
</gene>
<dbReference type="EMBL" id="CM047742">
    <property type="protein sequence ID" value="KAJ0035870.1"/>
    <property type="molecule type" value="Genomic_DNA"/>
</dbReference>
<accession>A0ACC0YFH6</accession>
<comment type="caution">
    <text evidence="1">The sequence shown here is derived from an EMBL/GenBank/DDBJ whole genome shotgun (WGS) entry which is preliminary data.</text>
</comment>
<evidence type="ECO:0000313" key="2">
    <source>
        <dbReference type="Proteomes" id="UP001163603"/>
    </source>
</evidence>
<evidence type="ECO:0000313" key="1">
    <source>
        <dbReference type="EMBL" id="KAJ0035870.1"/>
    </source>
</evidence>
<keyword evidence="2" id="KW-1185">Reference proteome</keyword>
<dbReference type="Proteomes" id="UP001163603">
    <property type="component" value="Chromosome 7"/>
</dbReference>
<name>A0ACC0YFH6_9ROSI</name>
<proteinExistence type="predicted"/>
<reference evidence="2" key="1">
    <citation type="journal article" date="2023" name="G3 (Bethesda)">
        <title>Genome assembly and association tests identify interacting loci associated with vigor, precocity, and sex in interspecific pistachio rootstocks.</title>
        <authorList>
            <person name="Palmer W."/>
            <person name="Jacygrad E."/>
            <person name="Sagayaradj S."/>
            <person name="Cavanaugh K."/>
            <person name="Han R."/>
            <person name="Bertier L."/>
            <person name="Beede B."/>
            <person name="Kafkas S."/>
            <person name="Golino D."/>
            <person name="Preece J."/>
            <person name="Michelmore R."/>
        </authorList>
    </citation>
    <scope>NUCLEOTIDE SEQUENCE [LARGE SCALE GENOMIC DNA]</scope>
</reference>
<sequence length="364" mass="38647">MAKPMSSFVLLALFLILLFNSSLAIPVTYDVLSLGAKSDGKTDSSKAFLHAWSKACGSTEAATVYVPPGRFLLGKVEFKGQCNNNDIVIRLDGTLVAPSDYNVIGDDGNWLMFEHVNGVSINGGTLDGQGVGLWTCKKTGKSCPSGATRLEFSNSNNIVVNGLTSLNSQKFHIVINGCNNVKAQGVKVSASGISPNTDGIHVQSSSDVTIMNSDIGSLGKDKEEAGVQNVTVKTVTFTGTQNGVRIKSWGRPSSGFARNILFQHAIMNNVQNPIVVDQNYCPNNKNCPGQASGVKISDVKYQDIHGTSRSEVAVKFDCSSRYPCSGISLEDVKLTYNNQPAKASCSHADGSVSGVVQPNSCLLQ</sequence>
<organism evidence="1 2">
    <name type="scientific">Pistacia integerrima</name>
    <dbReference type="NCBI Taxonomy" id="434235"/>
    <lineage>
        <taxon>Eukaryota</taxon>
        <taxon>Viridiplantae</taxon>
        <taxon>Streptophyta</taxon>
        <taxon>Embryophyta</taxon>
        <taxon>Tracheophyta</taxon>
        <taxon>Spermatophyta</taxon>
        <taxon>Magnoliopsida</taxon>
        <taxon>eudicotyledons</taxon>
        <taxon>Gunneridae</taxon>
        <taxon>Pentapetalae</taxon>
        <taxon>rosids</taxon>
        <taxon>malvids</taxon>
        <taxon>Sapindales</taxon>
        <taxon>Anacardiaceae</taxon>
        <taxon>Pistacia</taxon>
    </lineage>
</organism>